<proteinExistence type="predicted"/>
<evidence type="ECO:0000259" key="2">
    <source>
        <dbReference type="SMART" id="SM00060"/>
    </source>
</evidence>
<evidence type="ECO:0000313" key="4">
    <source>
        <dbReference type="Proteomes" id="UP000557717"/>
    </source>
</evidence>
<gene>
    <name evidence="3" type="ORF">HNR46_003430</name>
</gene>
<organism evidence="3 4">
    <name type="scientific">Haloferula luteola</name>
    <dbReference type="NCBI Taxonomy" id="595692"/>
    <lineage>
        <taxon>Bacteria</taxon>
        <taxon>Pseudomonadati</taxon>
        <taxon>Verrucomicrobiota</taxon>
        <taxon>Verrucomicrobiia</taxon>
        <taxon>Verrucomicrobiales</taxon>
        <taxon>Verrucomicrobiaceae</taxon>
        <taxon>Haloferula</taxon>
    </lineage>
</organism>
<dbReference type="InterPro" id="IPR036116">
    <property type="entry name" value="FN3_sf"/>
</dbReference>
<sequence>MRHPWRANPTQGTIPFPSPNLRICRSVIAGLVVGGLVVVSQAAPSRLHLELDPPSTNRVSDDGTVDLQWLGGTGPFELQQATSEDFGDAKTRYRGSDTETVITGLREGSYHFRVREITADGKPTNWSEPLMMEVHYLSRGQLFLLLGTGAFVTTLTLGAIVHGFLRHR</sequence>
<dbReference type="SMART" id="SM00060">
    <property type="entry name" value="FN3"/>
    <property type="match status" value="1"/>
</dbReference>
<comment type="caution">
    <text evidence="3">The sequence shown here is derived from an EMBL/GenBank/DDBJ whole genome shotgun (WGS) entry which is preliminary data.</text>
</comment>
<dbReference type="Gene3D" id="2.60.40.10">
    <property type="entry name" value="Immunoglobulins"/>
    <property type="match status" value="1"/>
</dbReference>
<dbReference type="EMBL" id="JACHFD010000021">
    <property type="protein sequence ID" value="MBB5353176.1"/>
    <property type="molecule type" value="Genomic_DNA"/>
</dbReference>
<dbReference type="Proteomes" id="UP000557717">
    <property type="component" value="Unassembled WGS sequence"/>
</dbReference>
<accession>A0A840V802</accession>
<keyword evidence="4" id="KW-1185">Reference proteome</keyword>
<protein>
    <recommendedName>
        <fullName evidence="2">Fibronectin type-III domain-containing protein</fullName>
    </recommendedName>
</protein>
<dbReference type="InterPro" id="IPR013783">
    <property type="entry name" value="Ig-like_fold"/>
</dbReference>
<feature type="transmembrane region" description="Helical" evidence="1">
    <location>
        <begin position="21"/>
        <end position="43"/>
    </location>
</feature>
<feature type="domain" description="Fibronectin type-III" evidence="2">
    <location>
        <begin position="51"/>
        <end position="123"/>
    </location>
</feature>
<evidence type="ECO:0000313" key="3">
    <source>
        <dbReference type="EMBL" id="MBB5353176.1"/>
    </source>
</evidence>
<keyword evidence="1" id="KW-0812">Transmembrane</keyword>
<name>A0A840V802_9BACT</name>
<dbReference type="InterPro" id="IPR003961">
    <property type="entry name" value="FN3_dom"/>
</dbReference>
<dbReference type="AlphaFoldDB" id="A0A840V802"/>
<evidence type="ECO:0000256" key="1">
    <source>
        <dbReference type="SAM" id="Phobius"/>
    </source>
</evidence>
<feature type="transmembrane region" description="Helical" evidence="1">
    <location>
        <begin position="142"/>
        <end position="165"/>
    </location>
</feature>
<keyword evidence="1" id="KW-1133">Transmembrane helix</keyword>
<keyword evidence="1" id="KW-0472">Membrane</keyword>
<dbReference type="SUPFAM" id="SSF49265">
    <property type="entry name" value="Fibronectin type III"/>
    <property type="match status" value="1"/>
</dbReference>
<reference evidence="3 4" key="1">
    <citation type="submission" date="2020-08" db="EMBL/GenBank/DDBJ databases">
        <title>Genomic Encyclopedia of Type Strains, Phase IV (KMG-IV): sequencing the most valuable type-strain genomes for metagenomic binning, comparative biology and taxonomic classification.</title>
        <authorList>
            <person name="Goeker M."/>
        </authorList>
    </citation>
    <scope>NUCLEOTIDE SEQUENCE [LARGE SCALE GENOMIC DNA]</scope>
    <source>
        <strain evidence="3 4">YC6886</strain>
    </source>
</reference>